<evidence type="ECO:0000313" key="2">
    <source>
        <dbReference type="Proteomes" id="UP000239650"/>
    </source>
</evidence>
<dbReference type="Gene3D" id="2.40.30.200">
    <property type="match status" value="1"/>
</dbReference>
<proteinExistence type="predicted"/>
<reference evidence="1 2" key="1">
    <citation type="submission" date="2018-02" db="EMBL/GenBank/DDBJ databases">
        <authorList>
            <person name="Rodrigo-Torres L."/>
            <person name="Arahal R. D."/>
            <person name="Lucena T."/>
        </authorList>
    </citation>
    <scope>NUCLEOTIDE SEQUENCE [LARGE SCALE GENOMIC DNA]</scope>
    <source>
        <strain evidence="1 2">CECT 9267</strain>
    </source>
</reference>
<dbReference type="RefSeq" id="WP_105300003.1">
    <property type="nucleotide sequence ID" value="NZ_OKRC01000001.1"/>
</dbReference>
<dbReference type="EMBL" id="OKRC01000001">
    <property type="protein sequence ID" value="SPE18699.1"/>
    <property type="molecule type" value="Genomic_DNA"/>
</dbReference>
<dbReference type="AlphaFoldDB" id="A0AAE8J3A9"/>
<accession>A0AAE8J3A9</accession>
<sequence length="241" mass="27624">MTASSKYGIEFNGLRSDDFGLTVINPKEIGFPSKNKIVQDLPFSNTILDLSEMYGGQSYSERKLKFTFLIVESDRFDKNALYTQWTKTVNWLMGANHKVKLKDDVMSEYYYLGEVQEAPSWDEYVRHGKFTVEFVCYPFRIHELAEGNDIWDTFNFELDIAQITDYTIARSRTVTLYNVGQNQANPQIVATVPFEITANSQKYAIPAGTIESPDFVLNQGETTMTIKGNGKISFNWHKELI</sequence>
<protein>
    <submittedName>
        <fullName evidence="1">Phage tail protein</fullName>
    </submittedName>
</protein>
<evidence type="ECO:0000313" key="1">
    <source>
        <dbReference type="EMBL" id="SPE18699.1"/>
    </source>
</evidence>
<gene>
    <name evidence="1" type="ORF">LAS9267_00243</name>
</gene>
<comment type="caution">
    <text evidence="1">The sequence shown here is derived from an EMBL/GenBank/DDBJ whole genome shotgun (WGS) entry which is preliminary data.</text>
</comment>
<name>A0AAE8J3A9_LATSK</name>
<dbReference type="Proteomes" id="UP000239650">
    <property type="component" value="Unassembled WGS sequence"/>
</dbReference>
<organism evidence="1 2">
    <name type="scientific">Latilactobacillus sakei</name>
    <name type="common">Lactobacillus sakei</name>
    <dbReference type="NCBI Taxonomy" id="1599"/>
    <lineage>
        <taxon>Bacteria</taxon>
        <taxon>Bacillati</taxon>
        <taxon>Bacillota</taxon>
        <taxon>Bacilli</taxon>
        <taxon>Lactobacillales</taxon>
        <taxon>Lactobacillaceae</taxon>
        <taxon>Latilactobacillus</taxon>
    </lineage>
</organism>